<dbReference type="InterPro" id="IPR028156">
    <property type="entry name" value="RIP"/>
</dbReference>
<dbReference type="Pfam" id="PF14766">
    <property type="entry name" value="RPA_interact_N"/>
    <property type="match status" value="1"/>
</dbReference>
<dbReference type="InterPro" id="IPR028155">
    <property type="entry name" value="RPA_interact_central"/>
</dbReference>
<dbReference type="PANTHER" id="PTHR31742:SF1">
    <property type="entry name" value="RPA-INTERACTING PROTEIN"/>
    <property type="match status" value="1"/>
</dbReference>
<sequence>MAESSGSPHHLLYKQVNSPPWKEAFRQGCLQRMRNNRDKLLDKYRQTGGNMPVRVSNRLLVEEVMEEEWNSLQSVENCPEGLTQLGLPVDLSVLEEIQQELCDEEKSIINEYETSLQFDENCLNIMLTEWEANPLICPVCIKFNLRIIDSVVMCQCGLFIPFHSPELTEQKLRACLEDNINEHSLHCPCTPAFSVTDGAEEKPSLLMSCLACDTWAVIL</sequence>
<reference evidence="9" key="1">
    <citation type="submission" date="2025-08" db="UniProtKB">
        <authorList>
            <consortium name="Ensembl"/>
        </authorList>
    </citation>
    <scope>IDENTIFICATION</scope>
</reference>
<proteinExistence type="predicted"/>
<feature type="domain" description="RPA-interacting protein N-terminal" evidence="6">
    <location>
        <begin position="8"/>
        <end position="46"/>
    </location>
</feature>
<dbReference type="GO" id="GO:0001650">
    <property type="term" value="C:fibrillar center"/>
    <property type="evidence" value="ECO:0007669"/>
    <property type="project" value="Ensembl"/>
</dbReference>
<dbReference type="OMA" id="ACDSWTV"/>
<keyword evidence="5" id="KW-0539">Nucleus</keyword>
<dbReference type="GeneTree" id="ENSGT00390000006416"/>
<dbReference type="GO" id="GO:0008270">
    <property type="term" value="F:zinc ion binding"/>
    <property type="evidence" value="ECO:0007669"/>
    <property type="project" value="UniProtKB-KW"/>
</dbReference>
<dbReference type="PANTHER" id="PTHR31742">
    <property type="entry name" value="RPA-INTERACTING PROTEIN RPAIN"/>
    <property type="match status" value="1"/>
</dbReference>
<keyword evidence="2" id="KW-0479">Metal-binding</keyword>
<dbReference type="Pfam" id="PF14767">
    <property type="entry name" value="RPA_interact_M"/>
    <property type="match status" value="1"/>
</dbReference>
<keyword evidence="10" id="KW-1185">Reference proteome</keyword>
<keyword evidence="4" id="KW-0862">Zinc</keyword>
<feature type="domain" description="RPA-interacting protein C-terminal" evidence="8">
    <location>
        <begin position="136"/>
        <end position="216"/>
    </location>
</feature>
<feature type="domain" description="RPA-interacting protein central" evidence="7">
    <location>
        <begin position="84"/>
        <end position="126"/>
    </location>
</feature>
<evidence type="ECO:0000256" key="4">
    <source>
        <dbReference type="ARBA" id="ARBA00022833"/>
    </source>
</evidence>
<dbReference type="Pfam" id="PF14768">
    <property type="entry name" value="RPA_interact_C"/>
    <property type="match status" value="1"/>
</dbReference>
<evidence type="ECO:0000259" key="8">
    <source>
        <dbReference type="Pfam" id="PF14768"/>
    </source>
</evidence>
<name>A0A8C6W2B5_NANGA</name>
<evidence type="ECO:0000259" key="6">
    <source>
        <dbReference type="Pfam" id="PF14766"/>
    </source>
</evidence>
<evidence type="ECO:0000256" key="2">
    <source>
        <dbReference type="ARBA" id="ARBA00022723"/>
    </source>
</evidence>
<comment type="subcellular location">
    <subcellularLocation>
        <location evidence="1">Nucleus</location>
    </subcellularLocation>
</comment>
<dbReference type="GO" id="GO:0016605">
    <property type="term" value="C:PML body"/>
    <property type="evidence" value="ECO:0007669"/>
    <property type="project" value="TreeGrafter"/>
</dbReference>
<organism evidence="9 10">
    <name type="scientific">Nannospalax galili</name>
    <name type="common">Northern Israeli blind subterranean mole rat</name>
    <name type="synonym">Spalax galili</name>
    <dbReference type="NCBI Taxonomy" id="1026970"/>
    <lineage>
        <taxon>Eukaryota</taxon>
        <taxon>Metazoa</taxon>
        <taxon>Chordata</taxon>
        <taxon>Craniata</taxon>
        <taxon>Vertebrata</taxon>
        <taxon>Euteleostomi</taxon>
        <taxon>Mammalia</taxon>
        <taxon>Eutheria</taxon>
        <taxon>Euarchontoglires</taxon>
        <taxon>Glires</taxon>
        <taxon>Rodentia</taxon>
        <taxon>Myomorpha</taxon>
        <taxon>Muroidea</taxon>
        <taxon>Spalacidae</taxon>
        <taxon>Spalacinae</taxon>
        <taxon>Nannospalax</taxon>
    </lineage>
</organism>
<evidence type="ECO:0000256" key="5">
    <source>
        <dbReference type="ARBA" id="ARBA00023242"/>
    </source>
</evidence>
<protein>
    <submittedName>
        <fullName evidence="9">RPA interacting protein</fullName>
    </submittedName>
</protein>
<accession>A0A8C6W2B5</accession>
<dbReference type="CTD" id="84268"/>
<reference evidence="9" key="2">
    <citation type="submission" date="2025-09" db="UniProtKB">
        <authorList>
            <consortium name="Ensembl"/>
        </authorList>
    </citation>
    <scope>IDENTIFICATION</scope>
</reference>
<evidence type="ECO:0000256" key="3">
    <source>
        <dbReference type="ARBA" id="ARBA00022771"/>
    </source>
</evidence>
<dbReference type="InterPro" id="IPR028159">
    <property type="entry name" value="RPA_interact_C_dom"/>
</dbReference>
<gene>
    <name evidence="9" type="primary">Rpain</name>
</gene>
<evidence type="ECO:0000259" key="7">
    <source>
        <dbReference type="Pfam" id="PF14767"/>
    </source>
</evidence>
<dbReference type="GeneID" id="103752210"/>
<dbReference type="Proteomes" id="UP000694381">
    <property type="component" value="Unassembled WGS sequence"/>
</dbReference>
<dbReference type="OrthoDB" id="435311at2759"/>
<dbReference type="Ensembl" id="ENSNGAT00000002424.1">
    <property type="protein sequence ID" value="ENSNGAP00000002217.1"/>
    <property type="gene ID" value="ENSNGAG00000001760.1"/>
</dbReference>
<dbReference type="InterPro" id="IPR028158">
    <property type="entry name" value="RPA_interact_N_dom"/>
</dbReference>
<dbReference type="RefSeq" id="XP_008854169.1">
    <property type="nucleotide sequence ID" value="XM_008855947.3"/>
</dbReference>
<keyword evidence="3" id="KW-0863">Zinc-finger</keyword>
<evidence type="ECO:0000256" key="1">
    <source>
        <dbReference type="ARBA" id="ARBA00004123"/>
    </source>
</evidence>
<dbReference type="KEGG" id="ngi:103752210"/>
<dbReference type="GO" id="GO:0006606">
    <property type="term" value="P:protein import into nucleus"/>
    <property type="evidence" value="ECO:0007669"/>
    <property type="project" value="Ensembl"/>
</dbReference>
<evidence type="ECO:0000313" key="9">
    <source>
        <dbReference type="Ensembl" id="ENSNGAP00000002217.1"/>
    </source>
</evidence>
<evidence type="ECO:0000313" key="10">
    <source>
        <dbReference type="Proteomes" id="UP000694381"/>
    </source>
</evidence>
<dbReference type="AlphaFoldDB" id="A0A8C6W2B5"/>